<evidence type="ECO:0000313" key="3">
    <source>
        <dbReference type="EMBL" id="TRW16802.1"/>
    </source>
</evidence>
<dbReference type="InterPro" id="IPR032466">
    <property type="entry name" value="Metal_Hydrolase"/>
</dbReference>
<dbReference type="SUPFAM" id="SSF51556">
    <property type="entry name" value="Metallo-dependent hydrolases"/>
    <property type="match status" value="1"/>
</dbReference>
<dbReference type="EMBL" id="VJWA01000001">
    <property type="protein sequence ID" value="TRW16802.1"/>
    <property type="molecule type" value="Genomic_DNA"/>
</dbReference>
<comment type="caution">
    <text evidence="3">The sequence shown here is derived from an EMBL/GenBank/DDBJ whole genome shotgun (WGS) entry which is preliminary data.</text>
</comment>
<dbReference type="InterPro" id="IPR006680">
    <property type="entry name" value="Amidohydro-rel"/>
</dbReference>
<evidence type="ECO:0000313" key="4">
    <source>
        <dbReference type="Proteomes" id="UP000317894"/>
    </source>
</evidence>
<evidence type="ECO:0000259" key="2">
    <source>
        <dbReference type="Pfam" id="PF04909"/>
    </source>
</evidence>
<proteinExistence type="predicted"/>
<dbReference type="GO" id="GO:0016787">
    <property type="term" value="F:hydrolase activity"/>
    <property type="evidence" value="ECO:0007669"/>
    <property type="project" value="UniProtKB-KW"/>
</dbReference>
<dbReference type="OrthoDB" id="149172at2"/>
<dbReference type="GO" id="GO:0019748">
    <property type="term" value="P:secondary metabolic process"/>
    <property type="evidence" value="ECO:0007669"/>
    <property type="project" value="TreeGrafter"/>
</dbReference>
<dbReference type="Proteomes" id="UP000317894">
    <property type="component" value="Unassembled WGS sequence"/>
</dbReference>
<keyword evidence="1" id="KW-0456">Lyase</keyword>
<feature type="domain" description="Amidohydrolase-related" evidence="2">
    <location>
        <begin position="51"/>
        <end position="355"/>
    </location>
</feature>
<dbReference type="InterPro" id="IPR032465">
    <property type="entry name" value="ACMSD"/>
</dbReference>
<dbReference type="Pfam" id="PF04909">
    <property type="entry name" value="Amidohydro_2"/>
    <property type="match status" value="1"/>
</dbReference>
<sequence>MPKDRQGEAKSMPSLTISRRAFVMGGAAATLGTHVHAQTPGPAPVFTTSAIDVHHHFLPPFYKPLAKPWLDKFATGVAAVLAWTPEASLAAMDAARIDRAVLSISAPGVHFGDAAQARSLARDCNDYAAGLGKAHPGRFDFFAALPMPDVDGAIREAERALALPGVRGVGLLSNYGGRYLGSPEFAPLFAWLGRRGAVVYVHPTDAPCCAGLVPEMATPLIEFPVDTGRTIASLLWSGTLNAHPNIRFIFSHGGGILPMVAERVAAMGYVRRDLLAKVPGGPVAALSRLYVDTASVTTPGAMAALAASLPAGQILYGTDFPWGGLASSRAALAKLGLSAPQLAGIECANARALLAL</sequence>
<protein>
    <submittedName>
        <fullName evidence="3">Amidohydrolase</fullName>
    </submittedName>
</protein>
<gene>
    <name evidence="3" type="ORF">FMM06_00915</name>
</gene>
<dbReference type="PANTHER" id="PTHR21240:SF28">
    <property type="entry name" value="ISO-OROTATE DECARBOXYLASE (EUROFUNG)"/>
    <property type="match status" value="1"/>
</dbReference>
<reference evidence="3 4" key="1">
    <citation type="submission" date="2019-07" db="EMBL/GenBank/DDBJ databases">
        <title>Novel species isolated from glacier.</title>
        <authorList>
            <person name="Liu Q."/>
            <person name="Xin Y.-H."/>
        </authorList>
    </citation>
    <scope>NUCLEOTIDE SEQUENCE [LARGE SCALE GENOMIC DNA]</scope>
    <source>
        <strain evidence="3 4">LB1R16</strain>
    </source>
</reference>
<evidence type="ECO:0000256" key="1">
    <source>
        <dbReference type="ARBA" id="ARBA00023239"/>
    </source>
</evidence>
<dbReference type="AlphaFoldDB" id="A0A552UF10"/>
<dbReference type="GO" id="GO:0016831">
    <property type="term" value="F:carboxy-lyase activity"/>
    <property type="evidence" value="ECO:0007669"/>
    <property type="project" value="InterPro"/>
</dbReference>
<organism evidence="3 4">
    <name type="scientific">Glacieibacterium frigidum</name>
    <dbReference type="NCBI Taxonomy" id="2593303"/>
    <lineage>
        <taxon>Bacteria</taxon>
        <taxon>Pseudomonadati</taxon>
        <taxon>Pseudomonadota</taxon>
        <taxon>Alphaproteobacteria</taxon>
        <taxon>Sphingomonadales</taxon>
        <taxon>Sphingosinicellaceae</taxon>
        <taxon>Glacieibacterium</taxon>
    </lineage>
</organism>
<keyword evidence="3" id="KW-0378">Hydrolase</keyword>
<dbReference type="GO" id="GO:0005737">
    <property type="term" value="C:cytoplasm"/>
    <property type="evidence" value="ECO:0007669"/>
    <property type="project" value="TreeGrafter"/>
</dbReference>
<dbReference type="Gene3D" id="3.20.20.140">
    <property type="entry name" value="Metal-dependent hydrolases"/>
    <property type="match status" value="1"/>
</dbReference>
<dbReference type="PANTHER" id="PTHR21240">
    <property type="entry name" value="2-AMINO-3-CARBOXYLMUCONATE-6-SEMIALDEHYDE DECARBOXYLASE"/>
    <property type="match status" value="1"/>
</dbReference>
<name>A0A552UF10_9SPHN</name>
<keyword evidence="4" id="KW-1185">Reference proteome</keyword>
<accession>A0A552UF10</accession>